<keyword evidence="5" id="KW-0694">RNA-binding</keyword>
<reference evidence="8" key="1">
    <citation type="journal article" date="2020" name="Nature">
        <title>Giant virus diversity and host interactions through global metagenomics.</title>
        <authorList>
            <person name="Schulz F."/>
            <person name="Roux S."/>
            <person name="Paez-Espino D."/>
            <person name="Jungbluth S."/>
            <person name="Walsh D.A."/>
            <person name="Denef V.J."/>
            <person name="McMahon K.D."/>
            <person name="Konstantinidis K.T."/>
            <person name="Eloe-Fadrosh E.A."/>
            <person name="Kyrpides N.C."/>
            <person name="Woyke T."/>
        </authorList>
    </citation>
    <scope>NUCLEOTIDE SEQUENCE</scope>
    <source>
        <strain evidence="8">GVMAG-M-3300023184-16</strain>
    </source>
</reference>
<dbReference type="Gene3D" id="3.30.470.30">
    <property type="entry name" value="DNA ligase/mRNA capping enzyme"/>
    <property type="match status" value="1"/>
</dbReference>
<dbReference type="GO" id="GO:0005524">
    <property type="term" value="F:ATP binding"/>
    <property type="evidence" value="ECO:0007669"/>
    <property type="project" value="InterPro"/>
</dbReference>
<dbReference type="Gene3D" id="3.40.50.150">
    <property type="entry name" value="Vaccinia Virus protein VP39"/>
    <property type="match status" value="1"/>
</dbReference>
<dbReference type="EC" id="2.1.1.56" evidence="1"/>
<keyword evidence="2" id="KW-0489">Methyltransferase</keyword>
<sequence length="1318" mass="150284">MDVTKPKTQYPKQMSQGHSLIRNETSRTIHDNPAQLMERMVEAYLKSNPFVAGANYQTRKVPELEVRFGTSKSPLMRPLSKINYDHVVQALYSSGFHPIDDNATGLSILRIQNEYFDRKTNLNKISNIRAEIVGADLIQEYCRTNSLQKLLDLPSQTSAKSDKIKFTQKNTATLGDGPGGEYIKPVDFHDFGFRVSYQTESYYTPRADIARKIISNWTNSKKTFRYLNRVRFAHPNYPIFADISIVKKSKTANRGVPVPQYTLQDSGVLTNAESYEIELELDNQRTGSYTLPELIGFLRKTIRIVLGALQETRFPIGFAEIRQVLSGYLKLTQKNAAEPGTDAVTDEYLEALLERRDAMIVLPKYFVGPSSYTLQVENIVPLDTTSTTGNPLPNIRRNYTVTDKADGERRLMYVATNGRIYMITPSMQIIFTGALAVRDTQMSPEQGKNDELVDTLLDGEYISYNRQGEPLNLYMAFDLYYLHGVNVRKEGFYPINTEERSLGNFRFLYLDKYLQTLKLRSIMDMDVDNKDEKLSIQGGAIANLQKGNERACGWEIQKKNFYVATEENQIFESCTMILSKIEEGQFPYNTDGLIFTPASMGVGADRIGVAGPPRKETWTHSFKWKPPEFNTIDFLVSVQHDKRGQEEIKYLYEPGRNIQDDAKSLPSYKTLILKCGFDPKKHGFLNPYSDVLNLRFPGNVGEEDDEKYKPVVFQPTSPYDPNACFCHVTLRDMGGKEGVMMTEEGEFFEGNMILECRYDMEREGAWKWVPLRVRYDKTAELRSGQKNYGNSYHVANSNWSSIHNPVKKSMLTLLEDIPTQSYTQNDVYYNRKTRNTNTQALRNFHNLYVKKKLIVGVCNPDDILLDFACGKGGDLSKWRTSRLKYVLGLDLSRDNIQNQVDGACSRYLGDCRKYGEANMPRCLFFAGDSGKNIRTTGDAFTNTSERTFVKAIFGQGDKNPKELPPAVFKSFGIGEAGFDVGSVQFAIHYFFENELTLHQFLRNVSDCIRIGGHFIGTTYDGQTVFDQLRKKPKGGSWTMMKNDTKIAEITKDYDATEFPDTDASIGYRIQVYQETINQVFPEYLVNFKYFVQLMEQYGFQLVSNEDAHRMGLPGPTGMFEDLFKKMMQEIRGFRTAEKEYGTALDMSEDEKKISFLNRYFVFKKMHTVNTENLYKIVRNRASIEATHKTMEQATDINTRTAMLTEPDASTDTTLTNPSQIHSKKLNSKITIECKTEEVEKMNETPKASILLSQPDETQIPKDDVGVDEISDDLSPRQASLADRRDVSTTLPTSQRNMVTILPSSQRTILTKRPTTKKI</sequence>
<dbReference type="InterPro" id="IPR029063">
    <property type="entry name" value="SAM-dependent_MTases_sf"/>
</dbReference>
<feature type="region of interest" description="Disordered" evidence="6">
    <location>
        <begin position="1244"/>
        <end position="1287"/>
    </location>
</feature>
<name>A0A6C0HUH2_9ZZZZ</name>
<dbReference type="Pfam" id="PF03291">
    <property type="entry name" value="mRNA_G-N7_MeTrfase"/>
    <property type="match status" value="1"/>
</dbReference>
<dbReference type="GO" id="GO:0004482">
    <property type="term" value="F:mRNA 5'-cap (guanine-N7-)-methyltransferase activity"/>
    <property type="evidence" value="ECO:0007669"/>
    <property type="project" value="UniProtKB-EC"/>
</dbReference>
<evidence type="ECO:0000256" key="6">
    <source>
        <dbReference type="SAM" id="MobiDB-lite"/>
    </source>
</evidence>
<organism evidence="8">
    <name type="scientific">viral metagenome</name>
    <dbReference type="NCBI Taxonomy" id="1070528"/>
    <lineage>
        <taxon>unclassified sequences</taxon>
        <taxon>metagenomes</taxon>
        <taxon>organismal metagenomes</taxon>
    </lineage>
</organism>
<dbReference type="GO" id="GO:0005634">
    <property type="term" value="C:nucleus"/>
    <property type="evidence" value="ECO:0007669"/>
    <property type="project" value="TreeGrafter"/>
</dbReference>
<dbReference type="GO" id="GO:0003723">
    <property type="term" value="F:RNA binding"/>
    <property type="evidence" value="ECO:0007669"/>
    <property type="project" value="UniProtKB-KW"/>
</dbReference>
<keyword evidence="3" id="KW-0808">Transferase</keyword>
<dbReference type="InterPro" id="IPR001339">
    <property type="entry name" value="mRNA_cap_enzyme_adenylation"/>
</dbReference>
<dbReference type="InterPro" id="IPR004971">
    <property type="entry name" value="mRNA_G-N7_MeTrfase_dom"/>
</dbReference>
<dbReference type="EMBL" id="MN740016">
    <property type="protein sequence ID" value="QHT84199.1"/>
    <property type="molecule type" value="Genomic_DNA"/>
</dbReference>
<protein>
    <recommendedName>
        <fullName evidence="1">mRNA (guanine-N(7))-methyltransferase</fullName>
        <ecNumber evidence="1">2.1.1.56</ecNumber>
    </recommendedName>
</protein>
<evidence type="ECO:0000256" key="3">
    <source>
        <dbReference type="ARBA" id="ARBA00022679"/>
    </source>
</evidence>
<proteinExistence type="predicted"/>
<dbReference type="Pfam" id="PF01331">
    <property type="entry name" value="mRNA_cap_enzyme"/>
    <property type="match status" value="1"/>
</dbReference>
<feature type="compositionally biased region" description="Polar residues" evidence="6">
    <location>
        <begin position="1"/>
        <end position="18"/>
    </location>
</feature>
<accession>A0A6C0HUH2</accession>
<keyword evidence="4" id="KW-0949">S-adenosyl-L-methionine</keyword>
<evidence type="ECO:0000256" key="1">
    <source>
        <dbReference type="ARBA" id="ARBA00011926"/>
    </source>
</evidence>
<evidence type="ECO:0000256" key="2">
    <source>
        <dbReference type="ARBA" id="ARBA00022603"/>
    </source>
</evidence>
<evidence type="ECO:0000256" key="4">
    <source>
        <dbReference type="ARBA" id="ARBA00022691"/>
    </source>
</evidence>
<dbReference type="SUPFAM" id="SSF56091">
    <property type="entry name" value="DNA ligase/mRNA capping enzyme, catalytic domain"/>
    <property type="match status" value="1"/>
</dbReference>
<evidence type="ECO:0000259" key="7">
    <source>
        <dbReference type="PROSITE" id="PS51562"/>
    </source>
</evidence>
<evidence type="ECO:0000256" key="5">
    <source>
        <dbReference type="ARBA" id="ARBA00022884"/>
    </source>
</evidence>
<dbReference type="SUPFAM" id="SSF53335">
    <property type="entry name" value="S-adenosyl-L-methionine-dependent methyltransferases"/>
    <property type="match status" value="1"/>
</dbReference>
<dbReference type="InterPro" id="IPR012340">
    <property type="entry name" value="NA-bd_OB-fold"/>
</dbReference>
<dbReference type="GO" id="GO:0004484">
    <property type="term" value="F:mRNA guanylyltransferase activity"/>
    <property type="evidence" value="ECO:0007669"/>
    <property type="project" value="InterPro"/>
</dbReference>
<dbReference type="PANTHER" id="PTHR12189">
    <property type="entry name" value="MRNA GUANINE-7- METHYLTRANSFERASE"/>
    <property type="match status" value="1"/>
</dbReference>
<feature type="region of interest" description="Disordered" evidence="6">
    <location>
        <begin position="1"/>
        <end position="26"/>
    </location>
</feature>
<feature type="domain" description="MRNA cap 0 methyltransferase" evidence="7">
    <location>
        <begin position="837"/>
        <end position="1165"/>
    </location>
</feature>
<dbReference type="InterPro" id="IPR039753">
    <property type="entry name" value="RG7MT1"/>
</dbReference>
<dbReference type="PROSITE" id="PS51562">
    <property type="entry name" value="RNA_CAP0_MT"/>
    <property type="match status" value="1"/>
</dbReference>
<evidence type="ECO:0000313" key="8">
    <source>
        <dbReference type="EMBL" id="QHT84199.1"/>
    </source>
</evidence>
<dbReference type="PANTHER" id="PTHR12189:SF2">
    <property type="entry name" value="MRNA CAP GUANINE-N7 METHYLTRANSFERASE"/>
    <property type="match status" value="1"/>
</dbReference>
<dbReference type="Gene3D" id="2.40.50.140">
    <property type="entry name" value="Nucleic acid-binding proteins"/>
    <property type="match status" value="1"/>
</dbReference>